<gene>
    <name evidence="6" type="ORF">H8S55_13035</name>
</gene>
<sequence>MEISKVHAVFFSPTGNAKKVICTVADAVGAALGVPVAYDDFTLPQARQETRSYGPGDLVVFGTPTYAGRIPNKLLPFVQSGFQGNGALAVPVAVFGNRSYDNALMELRNELEAHGFHTVAGAGVPTEHVFSNKLAPGRPNADDLAELAGFGRKIGEKVARLTDIPTPIAVKGEDPVGPYYIPLGTDGKPAKFLKATPKTDTDKCNKCGLCATACPVGSIPADAPDTCAGICIKCHACIKVCPTGAKYLDDPAFLSHVAMLEQNYTRPTQAEWFL</sequence>
<accession>A0A8J6J5P6</accession>
<name>A0A8J6J5P6_9FIRM</name>
<dbReference type="InterPro" id="IPR017896">
    <property type="entry name" value="4Fe4S_Fe-S-bd"/>
</dbReference>
<comment type="caution">
    <text evidence="6">The sequence shown here is derived from an EMBL/GenBank/DDBJ whole genome shotgun (WGS) entry which is preliminary data.</text>
</comment>
<dbReference type="InterPro" id="IPR017900">
    <property type="entry name" value="4Fe4S_Fe_S_CS"/>
</dbReference>
<feature type="domain" description="4Fe-4S ferredoxin-type" evidence="5">
    <location>
        <begin position="195"/>
        <end position="224"/>
    </location>
</feature>
<dbReference type="EMBL" id="JACOPN010000012">
    <property type="protein sequence ID" value="MBC5718220.1"/>
    <property type="molecule type" value="Genomic_DNA"/>
</dbReference>
<dbReference type="Gene3D" id="3.40.50.360">
    <property type="match status" value="1"/>
</dbReference>
<dbReference type="GO" id="GO:0010181">
    <property type="term" value="F:FMN binding"/>
    <property type="evidence" value="ECO:0007669"/>
    <property type="project" value="InterPro"/>
</dbReference>
<dbReference type="GO" id="GO:0046872">
    <property type="term" value="F:metal ion binding"/>
    <property type="evidence" value="ECO:0007669"/>
    <property type="project" value="UniProtKB-KW"/>
</dbReference>
<dbReference type="InterPro" id="IPR008254">
    <property type="entry name" value="Flavodoxin/NO_synth"/>
</dbReference>
<dbReference type="Proteomes" id="UP000602260">
    <property type="component" value="Unassembled WGS sequence"/>
</dbReference>
<dbReference type="Pfam" id="PF00037">
    <property type="entry name" value="Fer4"/>
    <property type="match status" value="1"/>
</dbReference>
<dbReference type="SUPFAM" id="SSF54862">
    <property type="entry name" value="4Fe-4S ferredoxins"/>
    <property type="match status" value="1"/>
</dbReference>
<protein>
    <submittedName>
        <fullName evidence="6">4Fe-4S binding protein</fullName>
    </submittedName>
</protein>
<dbReference type="RefSeq" id="WP_186879286.1">
    <property type="nucleotide sequence ID" value="NZ_JACOPN010000012.1"/>
</dbReference>
<keyword evidence="7" id="KW-1185">Reference proteome</keyword>
<evidence type="ECO:0000259" key="5">
    <source>
        <dbReference type="PROSITE" id="PS51379"/>
    </source>
</evidence>
<organism evidence="6 7">
    <name type="scientific">Flintibacter faecis</name>
    <dbReference type="NCBI Taxonomy" id="2763047"/>
    <lineage>
        <taxon>Bacteria</taxon>
        <taxon>Bacillati</taxon>
        <taxon>Bacillota</taxon>
        <taxon>Clostridia</taxon>
        <taxon>Eubacteriales</taxon>
        <taxon>Flintibacter</taxon>
    </lineage>
</organism>
<evidence type="ECO:0000259" key="4">
    <source>
        <dbReference type="PROSITE" id="PS50902"/>
    </source>
</evidence>
<keyword evidence="1" id="KW-0479">Metal-binding</keyword>
<reference evidence="6" key="1">
    <citation type="submission" date="2020-08" db="EMBL/GenBank/DDBJ databases">
        <title>Genome public.</title>
        <authorList>
            <person name="Liu C."/>
            <person name="Sun Q."/>
        </authorList>
    </citation>
    <scope>NUCLEOTIDE SEQUENCE</scope>
    <source>
        <strain evidence="6">BX5</strain>
    </source>
</reference>
<dbReference type="PROSITE" id="PS00198">
    <property type="entry name" value="4FE4S_FER_1"/>
    <property type="match status" value="2"/>
</dbReference>
<dbReference type="InterPro" id="IPR029039">
    <property type="entry name" value="Flavoprotein-like_sf"/>
</dbReference>
<feature type="domain" description="Flavodoxin-like" evidence="4">
    <location>
        <begin position="6"/>
        <end position="155"/>
    </location>
</feature>
<dbReference type="AlphaFoldDB" id="A0A8J6J5P6"/>
<dbReference type="GO" id="GO:0016651">
    <property type="term" value="F:oxidoreductase activity, acting on NAD(P)H"/>
    <property type="evidence" value="ECO:0007669"/>
    <property type="project" value="UniProtKB-ARBA"/>
</dbReference>
<dbReference type="Pfam" id="PF12800">
    <property type="entry name" value="Fer4_4"/>
    <property type="match status" value="1"/>
</dbReference>
<evidence type="ECO:0000313" key="6">
    <source>
        <dbReference type="EMBL" id="MBC5718220.1"/>
    </source>
</evidence>
<dbReference type="PANTHER" id="PTHR43122:SF1">
    <property type="entry name" value="IRON-SULFUR-BINDING PROTEIN"/>
    <property type="match status" value="1"/>
</dbReference>
<feature type="domain" description="4Fe-4S ferredoxin-type" evidence="5">
    <location>
        <begin position="231"/>
        <end position="251"/>
    </location>
</feature>
<dbReference type="Gene3D" id="3.30.70.20">
    <property type="match status" value="1"/>
</dbReference>
<proteinExistence type="predicted"/>
<dbReference type="GO" id="GO:0051536">
    <property type="term" value="F:iron-sulfur cluster binding"/>
    <property type="evidence" value="ECO:0007669"/>
    <property type="project" value="UniProtKB-KW"/>
</dbReference>
<evidence type="ECO:0000256" key="3">
    <source>
        <dbReference type="ARBA" id="ARBA00023014"/>
    </source>
</evidence>
<dbReference type="PROSITE" id="PS51379">
    <property type="entry name" value="4FE4S_FER_2"/>
    <property type="match status" value="2"/>
</dbReference>
<keyword evidence="3" id="KW-0411">Iron-sulfur</keyword>
<evidence type="ECO:0000256" key="2">
    <source>
        <dbReference type="ARBA" id="ARBA00023004"/>
    </source>
</evidence>
<evidence type="ECO:0000256" key="1">
    <source>
        <dbReference type="ARBA" id="ARBA00022723"/>
    </source>
</evidence>
<keyword evidence="2" id="KW-0408">Iron</keyword>
<dbReference type="SUPFAM" id="SSF52218">
    <property type="entry name" value="Flavoproteins"/>
    <property type="match status" value="1"/>
</dbReference>
<dbReference type="PROSITE" id="PS50902">
    <property type="entry name" value="FLAVODOXIN_LIKE"/>
    <property type="match status" value="1"/>
</dbReference>
<dbReference type="PANTHER" id="PTHR43122">
    <property type="entry name" value="FERREDOXIN SUBUNIT OF PYRUVATE:FLAVODOXIN OXIDOREDUCTASE-RELATED"/>
    <property type="match status" value="1"/>
</dbReference>
<evidence type="ECO:0000313" key="7">
    <source>
        <dbReference type="Proteomes" id="UP000602260"/>
    </source>
</evidence>